<proteinExistence type="predicted"/>
<dbReference type="Proteomes" id="UP000663879">
    <property type="component" value="Unassembled WGS sequence"/>
</dbReference>
<feature type="chain" id="PRO_5032821674" description="Protein quiver" evidence="1">
    <location>
        <begin position="23"/>
        <end position="149"/>
    </location>
</feature>
<keyword evidence="3" id="KW-1185">Reference proteome</keyword>
<protein>
    <recommendedName>
        <fullName evidence="4">Protein quiver</fullName>
    </recommendedName>
</protein>
<evidence type="ECO:0008006" key="4">
    <source>
        <dbReference type="Google" id="ProtNLM"/>
    </source>
</evidence>
<sequence>MELRHLGLSLILIFSLITKIFSQTPLKCYVCNSNYRKCGDSSNFDSTIQSPSYCYGNCLKISVSPGDFIIRSCSTFIENSYLLQNLTTEKTLNTNQCYIGKYLDPINQSSREAYICLCNDKAGCNRSNSNYNFFSIYSLTFIITKLFYK</sequence>
<organism evidence="2 3">
    <name type="scientific">Brachionus calyciflorus</name>
    <dbReference type="NCBI Taxonomy" id="104777"/>
    <lineage>
        <taxon>Eukaryota</taxon>
        <taxon>Metazoa</taxon>
        <taxon>Spiralia</taxon>
        <taxon>Gnathifera</taxon>
        <taxon>Rotifera</taxon>
        <taxon>Eurotatoria</taxon>
        <taxon>Monogononta</taxon>
        <taxon>Pseudotrocha</taxon>
        <taxon>Ploima</taxon>
        <taxon>Brachionidae</taxon>
        <taxon>Brachionus</taxon>
    </lineage>
</organism>
<reference evidence="2" key="1">
    <citation type="submission" date="2021-02" db="EMBL/GenBank/DDBJ databases">
        <authorList>
            <person name="Nowell W R."/>
        </authorList>
    </citation>
    <scope>NUCLEOTIDE SEQUENCE</scope>
    <source>
        <strain evidence="2">Ploen Becks lab</strain>
    </source>
</reference>
<feature type="signal peptide" evidence="1">
    <location>
        <begin position="1"/>
        <end position="22"/>
    </location>
</feature>
<evidence type="ECO:0000256" key="1">
    <source>
        <dbReference type="SAM" id="SignalP"/>
    </source>
</evidence>
<evidence type="ECO:0000313" key="3">
    <source>
        <dbReference type="Proteomes" id="UP000663879"/>
    </source>
</evidence>
<dbReference type="OrthoDB" id="10406065at2759"/>
<keyword evidence="1" id="KW-0732">Signal</keyword>
<evidence type="ECO:0000313" key="2">
    <source>
        <dbReference type="EMBL" id="CAF0939821.1"/>
    </source>
</evidence>
<dbReference type="EMBL" id="CAJNOC010002553">
    <property type="protein sequence ID" value="CAF0939821.1"/>
    <property type="molecule type" value="Genomic_DNA"/>
</dbReference>
<accession>A0A814CGB4</accession>
<name>A0A814CGB4_9BILA</name>
<gene>
    <name evidence="2" type="ORF">OXX778_LOCUS13368</name>
</gene>
<dbReference type="AlphaFoldDB" id="A0A814CGB4"/>
<comment type="caution">
    <text evidence="2">The sequence shown here is derived from an EMBL/GenBank/DDBJ whole genome shotgun (WGS) entry which is preliminary data.</text>
</comment>